<name>A0A3Q0KR08_SCHMA</name>
<evidence type="ECO:0000313" key="8">
    <source>
        <dbReference type="WBParaSite" id="Smp_157100.3"/>
    </source>
</evidence>
<accession>A0A5K4ETP2</accession>
<evidence type="ECO:0000256" key="3">
    <source>
        <dbReference type="ARBA" id="ARBA00022777"/>
    </source>
</evidence>
<dbReference type="GO" id="GO:0005524">
    <property type="term" value="F:ATP binding"/>
    <property type="evidence" value="ECO:0007669"/>
    <property type="project" value="UniProtKB-KW"/>
</dbReference>
<dbReference type="Gene3D" id="2.60.200.40">
    <property type="match status" value="1"/>
</dbReference>
<dbReference type="SUPFAM" id="SSF111331">
    <property type="entry name" value="NAD kinase/diacylglycerol kinase-like"/>
    <property type="match status" value="1"/>
</dbReference>
<feature type="domain" description="DAGKc" evidence="5">
    <location>
        <begin position="131"/>
        <end position="244"/>
    </location>
</feature>
<dbReference type="GO" id="GO:0005737">
    <property type="term" value="C:cytoplasm"/>
    <property type="evidence" value="ECO:0007669"/>
    <property type="project" value="TreeGrafter"/>
</dbReference>
<dbReference type="InterPro" id="IPR050187">
    <property type="entry name" value="Lipid_Phosphate_FormReg"/>
</dbReference>
<dbReference type="GO" id="GO:0046512">
    <property type="term" value="P:sphingosine biosynthetic process"/>
    <property type="evidence" value="ECO:0007669"/>
    <property type="project" value="TreeGrafter"/>
</dbReference>
<keyword evidence="4" id="KW-0067">ATP-binding</keyword>
<protein>
    <submittedName>
        <fullName evidence="7 8">Sphingoid long chain base kinase</fullName>
    </submittedName>
</protein>
<dbReference type="SMR" id="A0A3Q0KR08"/>
<dbReference type="PROSITE" id="PS50146">
    <property type="entry name" value="DAGK"/>
    <property type="match status" value="1"/>
</dbReference>
<reference evidence="7" key="2">
    <citation type="submission" date="2018-12" db="UniProtKB">
        <authorList>
            <consortium name="WormBaseParasite"/>
        </authorList>
    </citation>
    <scope>IDENTIFICATION</scope>
    <source>
        <strain evidence="7 8">Puerto Rican</strain>
    </source>
</reference>
<sequence>MFSLKFDLKMQPNVCTTYDVCILPVFHQMRCTLYLNELGICVVPNHYSLPNKMYIHKNLIIGCKKEIILKNKKKQNVCLKMSYFKTRKVNGKKENLKILEETNLDILFSSDQEASECMKAMEFFVENAHLSDAKPYLVLINPKSGSGNALNGFNYKVSPIWKQMNVPYELFCTEYPGHAENFIINLPKANLLRYRAIVTCSGDGLVYEVINGLISRKDYDDVIEEDTIPIGILPGGSANSTAASICYHSGLLGKSSLLSHCGFLLTLPIENIRNKQSQQVNEQNEKYSCTLPVLPRITPVSCIHFGTYDTNFHRYGIQSIEWGFIADLDYKSERFRWMGEKRFLLYACYYLMKKPTYRAKLSYLPFDNVLYQKNKYKNDELVQKSSVSSTECENSSDLTDKLNESPQQIKKSHQSWSFLPETNQHISNHQDKWVTLDKKFVTILVLNHSHITSSAVMYPDAHMSDPYLNLLILHENTTRFDLLALGRALSSGQGLQSTSNMDIVKVCALRIEPYSQDSVTTMLDGELVPSGTFQAEVIPGILNVISGTKVV</sequence>
<dbReference type="PANTHER" id="PTHR12358">
    <property type="entry name" value="SPHINGOSINE KINASE"/>
    <property type="match status" value="1"/>
</dbReference>
<dbReference type="STRING" id="6183.A0A3Q0KR08"/>
<evidence type="ECO:0000256" key="1">
    <source>
        <dbReference type="ARBA" id="ARBA00022679"/>
    </source>
</evidence>
<dbReference type="PANTHER" id="PTHR12358:SF31">
    <property type="entry name" value="ACYLGLYCEROL KINASE, MITOCHONDRIAL"/>
    <property type="match status" value="1"/>
</dbReference>
<dbReference type="InterPro" id="IPR017438">
    <property type="entry name" value="ATP-NAD_kinase_N"/>
</dbReference>
<dbReference type="WBParaSite" id="Smp_157100.3">
    <property type="protein sequence ID" value="Smp_157100.3"/>
    <property type="gene ID" value="Smp_157100"/>
</dbReference>
<evidence type="ECO:0000256" key="2">
    <source>
        <dbReference type="ARBA" id="ARBA00022741"/>
    </source>
</evidence>
<dbReference type="ExpressionAtlas" id="A0A3Q0KR08">
    <property type="expression patterns" value="baseline"/>
</dbReference>
<dbReference type="Pfam" id="PF00781">
    <property type="entry name" value="DAGK_cat"/>
    <property type="match status" value="1"/>
</dbReference>
<dbReference type="InParanoid" id="A0A3Q0KR08"/>
<keyword evidence="1" id="KW-0808">Transferase</keyword>
<dbReference type="WBParaSite" id="Smp_157100.1">
    <property type="protein sequence ID" value="Smp_157100.1"/>
    <property type="gene ID" value="Smp_157100"/>
</dbReference>
<dbReference type="InterPro" id="IPR016064">
    <property type="entry name" value="NAD/diacylglycerol_kinase_sf"/>
</dbReference>
<dbReference type="Proteomes" id="UP000008854">
    <property type="component" value="Unassembled WGS sequence"/>
</dbReference>
<evidence type="ECO:0000256" key="4">
    <source>
        <dbReference type="ARBA" id="ARBA00022840"/>
    </source>
</evidence>
<evidence type="ECO:0000259" key="5">
    <source>
        <dbReference type="PROSITE" id="PS50146"/>
    </source>
</evidence>
<evidence type="ECO:0000313" key="7">
    <source>
        <dbReference type="WBParaSite" id="Smp_157100.1"/>
    </source>
</evidence>
<accession>A0A3Q0KR08</accession>
<keyword evidence="3" id="KW-0418">Kinase</keyword>
<dbReference type="GO" id="GO:0016020">
    <property type="term" value="C:membrane"/>
    <property type="evidence" value="ECO:0007669"/>
    <property type="project" value="TreeGrafter"/>
</dbReference>
<dbReference type="SMART" id="SM00046">
    <property type="entry name" value="DAGKc"/>
    <property type="match status" value="1"/>
</dbReference>
<dbReference type="InterPro" id="IPR045540">
    <property type="entry name" value="YegS/DAGK_C"/>
</dbReference>
<dbReference type="InterPro" id="IPR001206">
    <property type="entry name" value="Diacylglycerol_kinase_cat_dom"/>
</dbReference>
<organism evidence="6 7">
    <name type="scientific">Schistosoma mansoni</name>
    <name type="common">Blood fluke</name>
    <dbReference type="NCBI Taxonomy" id="6183"/>
    <lineage>
        <taxon>Eukaryota</taxon>
        <taxon>Metazoa</taxon>
        <taxon>Spiralia</taxon>
        <taxon>Lophotrochozoa</taxon>
        <taxon>Platyhelminthes</taxon>
        <taxon>Trematoda</taxon>
        <taxon>Digenea</taxon>
        <taxon>Strigeidida</taxon>
        <taxon>Schistosomatoidea</taxon>
        <taxon>Schistosomatidae</taxon>
        <taxon>Schistosoma</taxon>
    </lineage>
</organism>
<proteinExistence type="predicted"/>
<evidence type="ECO:0000313" key="6">
    <source>
        <dbReference type="Proteomes" id="UP000008854"/>
    </source>
</evidence>
<reference evidence="6" key="1">
    <citation type="journal article" date="2012" name="PLoS Negl. Trop. Dis.">
        <title>A systematically improved high quality genome and transcriptome of the human blood fluke Schistosoma mansoni.</title>
        <authorList>
            <person name="Protasio A.V."/>
            <person name="Tsai I.J."/>
            <person name="Babbage A."/>
            <person name="Nichol S."/>
            <person name="Hunt M."/>
            <person name="Aslett M.A."/>
            <person name="De Silva N."/>
            <person name="Velarde G.S."/>
            <person name="Anderson T.J."/>
            <person name="Clark R.C."/>
            <person name="Davidson C."/>
            <person name="Dillon G.P."/>
            <person name="Holroyd N.E."/>
            <person name="LoVerde P.T."/>
            <person name="Lloyd C."/>
            <person name="McQuillan J."/>
            <person name="Oliveira G."/>
            <person name="Otto T.D."/>
            <person name="Parker-Manuel S.J."/>
            <person name="Quail M.A."/>
            <person name="Wilson R.A."/>
            <person name="Zerlotini A."/>
            <person name="Dunne D.W."/>
            <person name="Berriman M."/>
        </authorList>
    </citation>
    <scope>NUCLEOTIDE SEQUENCE [LARGE SCALE GENOMIC DNA]</scope>
    <source>
        <strain evidence="6">Puerto Rican</strain>
    </source>
</reference>
<dbReference type="AlphaFoldDB" id="A0A3Q0KR08"/>
<keyword evidence="2" id="KW-0547">Nucleotide-binding</keyword>
<dbReference type="FunCoup" id="A0A3Q0KR08">
    <property type="interactions" value="923"/>
</dbReference>
<keyword evidence="6" id="KW-1185">Reference proteome</keyword>
<dbReference type="Gene3D" id="3.40.50.10330">
    <property type="entry name" value="Probable inorganic polyphosphate/atp-NAD kinase, domain 1"/>
    <property type="match status" value="1"/>
</dbReference>
<dbReference type="GO" id="GO:0001727">
    <property type="term" value="F:lipid kinase activity"/>
    <property type="evidence" value="ECO:0007669"/>
    <property type="project" value="TreeGrafter"/>
</dbReference>
<dbReference type="Pfam" id="PF19279">
    <property type="entry name" value="YegS_C"/>
    <property type="match status" value="1"/>
</dbReference>